<dbReference type="RefSeq" id="XP_002111671.1">
    <property type="nucleotide sequence ID" value="XM_002111635.1"/>
</dbReference>
<sequence>MTTLESYNLDSTQPVVLTAMKVYSDYESEDISSLQPTAIAVSVADAKIPQRDDHLQENYRYGIINHTYDDSDIQPQQDTITEKCAANNHDKVDDVKDSLEGTDHHGIINQTFEDSEIQPQVDAITEKSLSNNQDHFHNVSSSPPYTNSTSAPDVDIRPNREDQLKNSDHQRLLNHDLKYQPEANPDNTTANYVSKTDIFDEEMLL</sequence>
<reference evidence="2 3" key="1">
    <citation type="journal article" date="2008" name="Nature">
        <title>The Trichoplax genome and the nature of placozoans.</title>
        <authorList>
            <person name="Srivastava M."/>
            <person name="Begovic E."/>
            <person name="Chapman J."/>
            <person name="Putnam N.H."/>
            <person name="Hellsten U."/>
            <person name="Kawashima T."/>
            <person name="Kuo A."/>
            <person name="Mitros T."/>
            <person name="Salamov A."/>
            <person name="Carpenter M.L."/>
            <person name="Signorovitch A.Y."/>
            <person name="Moreno M.A."/>
            <person name="Kamm K."/>
            <person name="Grimwood J."/>
            <person name="Schmutz J."/>
            <person name="Shapiro H."/>
            <person name="Grigoriev I.V."/>
            <person name="Buss L.W."/>
            <person name="Schierwater B."/>
            <person name="Dellaporta S.L."/>
            <person name="Rokhsar D.S."/>
        </authorList>
    </citation>
    <scope>NUCLEOTIDE SEQUENCE [LARGE SCALE GENOMIC DNA]</scope>
    <source>
        <strain evidence="2 3">Grell-BS-1999</strain>
    </source>
</reference>
<dbReference type="AlphaFoldDB" id="B3RTJ1"/>
<proteinExistence type="predicted"/>
<accession>B3RTJ1</accession>
<protein>
    <submittedName>
        <fullName evidence="2">Uncharacterized protein</fullName>
    </submittedName>
</protein>
<feature type="region of interest" description="Disordered" evidence="1">
    <location>
        <begin position="133"/>
        <end position="160"/>
    </location>
</feature>
<dbReference type="CTD" id="6752884"/>
<dbReference type="InParanoid" id="B3RTJ1"/>
<dbReference type="EMBL" id="DS985244">
    <property type="protein sequence ID" value="EDV25638.1"/>
    <property type="molecule type" value="Genomic_DNA"/>
</dbReference>
<evidence type="ECO:0000313" key="2">
    <source>
        <dbReference type="EMBL" id="EDV25638.1"/>
    </source>
</evidence>
<feature type="compositionally biased region" description="Polar residues" evidence="1">
    <location>
        <begin position="133"/>
        <end position="151"/>
    </location>
</feature>
<dbReference type="GeneID" id="6752884"/>
<evidence type="ECO:0000313" key="3">
    <source>
        <dbReference type="Proteomes" id="UP000009022"/>
    </source>
</evidence>
<dbReference type="HOGENOM" id="CLU_1339107_0_0_1"/>
<dbReference type="Proteomes" id="UP000009022">
    <property type="component" value="Unassembled WGS sequence"/>
</dbReference>
<keyword evidence="3" id="KW-1185">Reference proteome</keyword>
<dbReference type="KEGG" id="tad:TRIADDRAFT_55943"/>
<organism evidence="2 3">
    <name type="scientific">Trichoplax adhaerens</name>
    <name type="common">Trichoplax reptans</name>
    <dbReference type="NCBI Taxonomy" id="10228"/>
    <lineage>
        <taxon>Eukaryota</taxon>
        <taxon>Metazoa</taxon>
        <taxon>Placozoa</taxon>
        <taxon>Uniplacotomia</taxon>
        <taxon>Trichoplacea</taxon>
        <taxon>Trichoplacidae</taxon>
        <taxon>Trichoplax</taxon>
    </lineage>
</organism>
<evidence type="ECO:0000256" key="1">
    <source>
        <dbReference type="SAM" id="MobiDB-lite"/>
    </source>
</evidence>
<name>B3RTJ1_TRIAD</name>
<gene>
    <name evidence="2" type="ORF">TRIADDRAFT_55943</name>
</gene>